<sequence>MPMLLRRNLTCFYCGAKSELKRSPTIRQFDCKECEATNFLDENGEITDPPVAESAQPARYAHYVPARSPSPNLAAPDHSLFCATCLKNQHLLTQTLAAYLPPPSDPNYKAFERSYPEYRRNLERRYPQVCVDCAPRVRERIEAAGYAAKTDYLKRLLQRPHREMDRRYWTGPMWQSTIVYWAGWFWWISIVIHFCWSLLGAGAHMFIACVLFASTIYSSVVVKVDRTPLFPKKKEEEIPLVEEPLDESPQKPNPLYNSARKQSFQTQSPAYVKPFPINNLAQPLRMPEEPPSPTPSASTRYTAFTTEATTRPYDDDEDTMEWTPTRPSQTTYYDLRPRNNPIAQRQTQQLQRLVNASKNEPSPFRGTLPPAPIGPAHKLRNPPNQPTFKKTPLTKQKDFFSKIMGSTANAATHNASPIKRRGGGSQFYDDAATTAPSMAETEIIDPRFDNMTPQQLQRHRIDMEFGEPKLHLPPPNAVDTGLEALFDTVFSIRDEPEEVQRQRAEDREQRKGGSLVEELWDQPTPPWVAGVLSVAFAAPFAWVGVGWAVGWVKGLVFGAAAAGAAAAGAGGDGVVVGV</sequence>
<gene>
    <name evidence="9" type="ORF">UCDDS831_g00796</name>
</gene>
<reference evidence="9 10" key="1">
    <citation type="submission" date="2015-03" db="EMBL/GenBank/DDBJ databases">
        <authorList>
            <person name="Morales-Cruz A."/>
            <person name="Amrine K.C."/>
            <person name="Cantu D."/>
        </authorList>
    </citation>
    <scope>NUCLEOTIDE SEQUENCE [LARGE SCALE GENOMIC DNA]</scope>
    <source>
        <strain evidence="9">DS831</strain>
    </source>
</reference>
<dbReference type="GO" id="GO:0034992">
    <property type="term" value="C:microtubule organizing center attachment site"/>
    <property type="evidence" value="ECO:0007669"/>
    <property type="project" value="TreeGrafter"/>
</dbReference>
<evidence type="ECO:0000256" key="7">
    <source>
        <dbReference type="SAM" id="Phobius"/>
    </source>
</evidence>
<keyword evidence="2 7" id="KW-0812">Transmembrane</keyword>
<keyword evidence="4 7" id="KW-0472">Membrane</keyword>
<evidence type="ECO:0000256" key="4">
    <source>
        <dbReference type="ARBA" id="ARBA00023136"/>
    </source>
</evidence>
<dbReference type="PANTHER" id="PTHR28538">
    <property type="entry name" value="INTEGRAL INNER NUCLEAR MEMBRANE PROTEIN IMA1"/>
    <property type="match status" value="1"/>
</dbReference>
<dbReference type="GO" id="GO:0044732">
    <property type="term" value="C:mitotic spindle pole body"/>
    <property type="evidence" value="ECO:0007669"/>
    <property type="project" value="TreeGrafter"/>
</dbReference>
<keyword evidence="3 7" id="KW-1133">Transmembrane helix</keyword>
<evidence type="ECO:0000256" key="6">
    <source>
        <dbReference type="SAM" id="MobiDB-lite"/>
    </source>
</evidence>
<accession>A0A0G2EZ45</accession>
<dbReference type="PANTHER" id="PTHR28538:SF1">
    <property type="entry name" value="INTEGRAL INNER NUCLEAR MEMBRANE PROTEIN IMA1"/>
    <property type="match status" value="1"/>
</dbReference>
<feature type="compositionally biased region" description="Basic and acidic residues" evidence="6">
    <location>
        <begin position="497"/>
        <end position="511"/>
    </location>
</feature>
<dbReference type="GO" id="GO:0034506">
    <property type="term" value="C:chromosome, centromeric core domain"/>
    <property type="evidence" value="ECO:0007669"/>
    <property type="project" value="TreeGrafter"/>
</dbReference>
<dbReference type="InterPro" id="IPR042321">
    <property type="entry name" value="Ima1"/>
</dbReference>
<feature type="transmembrane region" description="Helical" evidence="7">
    <location>
        <begin position="178"/>
        <end position="199"/>
    </location>
</feature>
<evidence type="ECO:0000259" key="8">
    <source>
        <dbReference type="Pfam" id="PF09779"/>
    </source>
</evidence>
<evidence type="ECO:0000256" key="1">
    <source>
        <dbReference type="ARBA" id="ARBA00004473"/>
    </source>
</evidence>
<feature type="region of interest" description="Disordered" evidence="6">
    <location>
        <begin position="358"/>
        <end position="393"/>
    </location>
</feature>
<dbReference type="Pfam" id="PF09779">
    <property type="entry name" value="Ima1_N"/>
    <property type="match status" value="1"/>
</dbReference>
<evidence type="ECO:0000256" key="2">
    <source>
        <dbReference type="ARBA" id="ARBA00022692"/>
    </source>
</evidence>
<feature type="region of interest" description="Disordered" evidence="6">
    <location>
        <begin position="411"/>
        <end position="430"/>
    </location>
</feature>
<organism evidence="9 10">
    <name type="scientific">Diplodia seriata</name>
    <dbReference type="NCBI Taxonomy" id="420778"/>
    <lineage>
        <taxon>Eukaryota</taxon>
        <taxon>Fungi</taxon>
        <taxon>Dikarya</taxon>
        <taxon>Ascomycota</taxon>
        <taxon>Pezizomycotina</taxon>
        <taxon>Dothideomycetes</taxon>
        <taxon>Dothideomycetes incertae sedis</taxon>
        <taxon>Botryosphaeriales</taxon>
        <taxon>Botryosphaeriaceae</taxon>
        <taxon>Diplodia</taxon>
    </lineage>
</organism>
<dbReference type="InterPro" id="IPR018617">
    <property type="entry name" value="Ima1_N"/>
</dbReference>
<evidence type="ECO:0000313" key="9">
    <source>
        <dbReference type="EMBL" id="KKY27394.1"/>
    </source>
</evidence>
<comment type="caution">
    <text evidence="9">The sequence shown here is derived from an EMBL/GenBank/DDBJ whole genome shotgun (WGS) entry which is preliminary data.</text>
</comment>
<protein>
    <recommendedName>
        <fullName evidence="8">Ima1 N-terminal domain-containing protein</fullName>
    </recommendedName>
</protein>
<proteinExistence type="predicted"/>
<dbReference type="GO" id="GO:0071765">
    <property type="term" value="P:nuclear inner membrane organization"/>
    <property type="evidence" value="ECO:0007669"/>
    <property type="project" value="InterPro"/>
</dbReference>
<feature type="domain" description="Ima1 N-terminal" evidence="8">
    <location>
        <begin position="9"/>
        <end position="137"/>
    </location>
</feature>
<feature type="region of interest" description="Disordered" evidence="6">
    <location>
        <begin position="497"/>
        <end position="517"/>
    </location>
</feature>
<evidence type="ECO:0000313" key="10">
    <source>
        <dbReference type="Proteomes" id="UP000034182"/>
    </source>
</evidence>
<evidence type="ECO:0000256" key="5">
    <source>
        <dbReference type="ARBA" id="ARBA00023242"/>
    </source>
</evidence>
<dbReference type="EMBL" id="LAQI01000021">
    <property type="protein sequence ID" value="KKY27394.1"/>
    <property type="molecule type" value="Genomic_DNA"/>
</dbReference>
<dbReference type="AlphaFoldDB" id="A0A0G2EZ45"/>
<dbReference type="GO" id="GO:0005637">
    <property type="term" value="C:nuclear inner membrane"/>
    <property type="evidence" value="ECO:0007669"/>
    <property type="project" value="UniProtKB-SubCell"/>
</dbReference>
<feature type="transmembrane region" description="Helical" evidence="7">
    <location>
        <begin position="555"/>
        <end position="576"/>
    </location>
</feature>
<feature type="transmembrane region" description="Helical" evidence="7">
    <location>
        <begin position="205"/>
        <end position="224"/>
    </location>
</feature>
<feature type="region of interest" description="Disordered" evidence="6">
    <location>
        <begin position="311"/>
        <end position="336"/>
    </location>
</feature>
<name>A0A0G2EZ45_9PEZI</name>
<comment type="subcellular location">
    <subcellularLocation>
        <location evidence="1">Nucleus inner membrane</location>
        <topology evidence="1">Multi-pass membrane protein</topology>
    </subcellularLocation>
</comment>
<feature type="transmembrane region" description="Helical" evidence="7">
    <location>
        <begin position="527"/>
        <end position="549"/>
    </location>
</feature>
<dbReference type="Proteomes" id="UP000034182">
    <property type="component" value="Unassembled WGS sequence"/>
</dbReference>
<evidence type="ECO:0000256" key="3">
    <source>
        <dbReference type="ARBA" id="ARBA00022989"/>
    </source>
</evidence>
<keyword evidence="5" id="KW-0539">Nucleus</keyword>
<reference evidence="9 10" key="2">
    <citation type="submission" date="2015-05" db="EMBL/GenBank/DDBJ databases">
        <title>Distinctive expansion of gene families associated with plant cell wall degradation and secondary metabolism in the genomes of grapevine trunk pathogens.</title>
        <authorList>
            <person name="Lawrence D.P."/>
            <person name="Travadon R."/>
            <person name="Rolshausen P.E."/>
            <person name="Baumgartner K."/>
        </authorList>
    </citation>
    <scope>NUCLEOTIDE SEQUENCE [LARGE SCALE GENOMIC DNA]</scope>
    <source>
        <strain evidence="9">DS831</strain>
    </source>
</reference>